<dbReference type="AlphaFoldDB" id="A0A9P1BSP0"/>
<reference evidence="3 4" key="2">
    <citation type="submission" date="2024-05" db="EMBL/GenBank/DDBJ databases">
        <authorList>
            <person name="Chen Y."/>
            <person name="Shah S."/>
            <person name="Dougan E. K."/>
            <person name="Thang M."/>
            <person name="Chan C."/>
        </authorList>
    </citation>
    <scope>NUCLEOTIDE SEQUENCE [LARGE SCALE GENOMIC DNA]</scope>
</reference>
<name>A0A9P1BSP0_9DINO</name>
<accession>A0A9P1BSP0</accession>
<sequence>MPPRRKRQKGLASTKAEDLERDLVPGPTGPTGPTGPDGRCGKLWIGYNADLQTLHREVEAGAEELGLSLEKYLDATSFWETPLRAGLLASKLPHAVEQLKAVQGKMPRATDKQLLCGGATSARYLRQLRRNVLQASRSKSKWKWLDTDKTTLVTAETEDAARRVVGATLEALMWVISNTEAPFLEHWVWFYFLKLTKLIQILSR</sequence>
<reference evidence="2" key="1">
    <citation type="submission" date="2022-10" db="EMBL/GenBank/DDBJ databases">
        <authorList>
            <person name="Chen Y."/>
            <person name="Dougan E. K."/>
            <person name="Chan C."/>
            <person name="Rhodes N."/>
            <person name="Thang M."/>
        </authorList>
    </citation>
    <scope>NUCLEOTIDE SEQUENCE</scope>
</reference>
<comment type="caution">
    <text evidence="2">The sequence shown here is derived from an EMBL/GenBank/DDBJ whole genome shotgun (WGS) entry which is preliminary data.</text>
</comment>
<dbReference type="EMBL" id="CAMXCT020000435">
    <property type="protein sequence ID" value="CAL1132119.1"/>
    <property type="molecule type" value="Genomic_DNA"/>
</dbReference>
<feature type="region of interest" description="Disordered" evidence="1">
    <location>
        <begin position="1"/>
        <end position="39"/>
    </location>
</feature>
<keyword evidence="4" id="KW-1185">Reference proteome</keyword>
<evidence type="ECO:0000313" key="2">
    <source>
        <dbReference type="EMBL" id="CAI3978744.1"/>
    </source>
</evidence>
<dbReference type="EMBL" id="CAMXCT010000435">
    <property type="protein sequence ID" value="CAI3978744.1"/>
    <property type="molecule type" value="Genomic_DNA"/>
</dbReference>
<dbReference type="Proteomes" id="UP001152797">
    <property type="component" value="Unassembled WGS sequence"/>
</dbReference>
<dbReference type="EMBL" id="CAMXCT030000435">
    <property type="protein sequence ID" value="CAL4766056.1"/>
    <property type="molecule type" value="Genomic_DNA"/>
</dbReference>
<evidence type="ECO:0000313" key="3">
    <source>
        <dbReference type="EMBL" id="CAL4766056.1"/>
    </source>
</evidence>
<gene>
    <name evidence="2" type="ORF">C1SCF055_LOCUS6748</name>
</gene>
<evidence type="ECO:0000313" key="4">
    <source>
        <dbReference type="Proteomes" id="UP001152797"/>
    </source>
</evidence>
<evidence type="ECO:0000256" key="1">
    <source>
        <dbReference type="SAM" id="MobiDB-lite"/>
    </source>
</evidence>
<protein>
    <submittedName>
        <fullName evidence="2">Uncharacterized protein</fullName>
    </submittedName>
</protein>
<organism evidence="2">
    <name type="scientific">Cladocopium goreaui</name>
    <dbReference type="NCBI Taxonomy" id="2562237"/>
    <lineage>
        <taxon>Eukaryota</taxon>
        <taxon>Sar</taxon>
        <taxon>Alveolata</taxon>
        <taxon>Dinophyceae</taxon>
        <taxon>Suessiales</taxon>
        <taxon>Symbiodiniaceae</taxon>
        <taxon>Cladocopium</taxon>
    </lineage>
</organism>
<proteinExistence type="predicted"/>